<dbReference type="OrthoDB" id="9781757at2"/>
<dbReference type="CDD" id="cd06558">
    <property type="entry name" value="crotonase-like"/>
    <property type="match status" value="1"/>
</dbReference>
<dbReference type="Pfam" id="PF00378">
    <property type="entry name" value="ECH_1"/>
    <property type="match status" value="1"/>
</dbReference>
<dbReference type="InterPro" id="IPR014748">
    <property type="entry name" value="Enoyl-CoA_hydra_C"/>
</dbReference>
<gene>
    <name evidence="2" type="ORF">FRZ44_39500</name>
</gene>
<dbReference type="Gene3D" id="3.90.226.10">
    <property type="entry name" value="2-enoyl-CoA Hydratase, Chain A, domain 1"/>
    <property type="match status" value="1"/>
</dbReference>
<dbReference type="KEGG" id="htq:FRZ44_39500"/>
<name>A0A5J6MLZ9_9PROT</name>
<protein>
    <submittedName>
        <fullName evidence="2">2-(1,2-epoxy-1,2-dihydrophenyl)acetyl-CoA isomerase</fullName>
    </submittedName>
</protein>
<keyword evidence="3" id="KW-1185">Reference proteome</keyword>
<dbReference type="Proteomes" id="UP000326202">
    <property type="component" value="Chromosome"/>
</dbReference>
<proteinExistence type="inferred from homology"/>
<dbReference type="InterPro" id="IPR001753">
    <property type="entry name" value="Enoyl-CoA_hydra/iso"/>
</dbReference>
<dbReference type="GO" id="GO:0016853">
    <property type="term" value="F:isomerase activity"/>
    <property type="evidence" value="ECO:0007669"/>
    <property type="project" value="UniProtKB-KW"/>
</dbReference>
<dbReference type="PANTHER" id="PTHR43459">
    <property type="entry name" value="ENOYL-COA HYDRATASE"/>
    <property type="match status" value="1"/>
</dbReference>
<dbReference type="SUPFAM" id="SSF52096">
    <property type="entry name" value="ClpP/crotonase"/>
    <property type="match status" value="1"/>
</dbReference>
<dbReference type="EMBL" id="CP042906">
    <property type="protein sequence ID" value="QEX18642.1"/>
    <property type="molecule type" value="Genomic_DNA"/>
</dbReference>
<evidence type="ECO:0000313" key="2">
    <source>
        <dbReference type="EMBL" id="QEX18642.1"/>
    </source>
</evidence>
<dbReference type="RefSeq" id="WP_151178777.1">
    <property type="nucleotide sequence ID" value="NZ_CP042906.1"/>
</dbReference>
<reference evidence="2 3" key="1">
    <citation type="submission" date="2019-08" db="EMBL/GenBank/DDBJ databases">
        <title>Hyperibacter terrae gen. nov., sp. nov. and Hyperibacter viscosus sp. nov., two new members in the family Rhodospirillaceae isolated from the rhizosphere of Hypericum perforatum.</title>
        <authorList>
            <person name="Noviana Z."/>
        </authorList>
    </citation>
    <scope>NUCLEOTIDE SEQUENCE [LARGE SCALE GENOMIC DNA]</scope>
    <source>
        <strain evidence="2 3">R5913</strain>
    </source>
</reference>
<evidence type="ECO:0000313" key="3">
    <source>
        <dbReference type="Proteomes" id="UP000326202"/>
    </source>
</evidence>
<sequence>MTGYRTILFERKDAIARITLNRPDKLNSFTREMLTELHAAIAEVAADPSLRLLILAGSGRAFGAGQDLREAGAINGPAAVREQLAQFYDPVMRNLAGLEIPTIAAVNGIAAGASCGLALSCDLIVAARSATFLMAFARIGLVPDGGATYWLPRRIGLTRALGMTLLAEPITAEQAERWGLIWECVDDEALGPRIEALAQQLANGPTRAYALAKRAFQGSAAHSFEQQLALEAELQALAAGTADSREGIAAFLEKRGPKFHGH</sequence>
<dbReference type="InterPro" id="IPR029045">
    <property type="entry name" value="ClpP/crotonase-like_dom_sf"/>
</dbReference>
<accession>A0A5J6MLZ9</accession>
<organism evidence="2 3">
    <name type="scientific">Hypericibacter terrae</name>
    <dbReference type="NCBI Taxonomy" id="2602015"/>
    <lineage>
        <taxon>Bacteria</taxon>
        <taxon>Pseudomonadati</taxon>
        <taxon>Pseudomonadota</taxon>
        <taxon>Alphaproteobacteria</taxon>
        <taxon>Rhodospirillales</taxon>
        <taxon>Dongiaceae</taxon>
        <taxon>Hypericibacter</taxon>
    </lineage>
</organism>
<keyword evidence="2" id="KW-0413">Isomerase</keyword>
<evidence type="ECO:0000256" key="1">
    <source>
        <dbReference type="ARBA" id="ARBA00005254"/>
    </source>
</evidence>
<dbReference type="Gene3D" id="1.10.12.10">
    <property type="entry name" value="Lyase 2-enoyl-coa Hydratase, Chain A, domain 2"/>
    <property type="match status" value="1"/>
</dbReference>
<dbReference type="AlphaFoldDB" id="A0A5J6MLZ9"/>
<dbReference type="PANTHER" id="PTHR43459:SF1">
    <property type="entry name" value="EG:BACN32G11.4 PROTEIN"/>
    <property type="match status" value="1"/>
</dbReference>
<comment type="similarity">
    <text evidence="1">Belongs to the enoyl-CoA hydratase/isomerase family.</text>
</comment>